<name>A0ACC4C994_POPAL</name>
<evidence type="ECO:0000313" key="2">
    <source>
        <dbReference type="Proteomes" id="UP000309997"/>
    </source>
</evidence>
<proteinExistence type="predicted"/>
<comment type="caution">
    <text evidence="1">The sequence shown here is derived from an EMBL/GenBank/DDBJ whole genome shotgun (WGS) entry which is preliminary data.</text>
</comment>
<protein>
    <submittedName>
        <fullName evidence="1">Uncharacterized protein</fullName>
    </submittedName>
</protein>
<gene>
    <name evidence="1" type="ORF">D5086_010155</name>
</gene>
<organism evidence="1 2">
    <name type="scientific">Populus alba</name>
    <name type="common">White poplar</name>
    <dbReference type="NCBI Taxonomy" id="43335"/>
    <lineage>
        <taxon>Eukaryota</taxon>
        <taxon>Viridiplantae</taxon>
        <taxon>Streptophyta</taxon>
        <taxon>Embryophyta</taxon>
        <taxon>Tracheophyta</taxon>
        <taxon>Spermatophyta</taxon>
        <taxon>Magnoliopsida</taxon>
        <taxon>eudicotyledons</taxon>
        <taxon>Gunneridae</taxon>
        <taxon>Pentapetalae</taxon>
        <taxon>rosids</taxon>
        <taxon>fabids</taxon>
        <taxon>Malpighiales</taxon>
        <taxon>Salicaceae</taxon>
        <taxon>Saliceae</taxon>
        <taxon>Populus</taxon>
    </lineage>
</organism>
<keyword evidence="2" id="KW-1185">Reference proteome</keyword>
<dbReference type="EMBL" id="RCHU02000005">
    <property type="protein sequence ID" value="KAL3591515.1"/>
    <property type="molecule type" value="Genomic_DNA"/>
</dbReference>
<sequence>MNIIESNAMVMNGSTIANVHGLEGSLRTASKNEEQSQPEENAYALKEEKGNKYDALKYEVGVNSSRWSNWSLFSIYFVIDLSEDAFLHGEKAFAGQMDSDNPFNQSSYSGAKALDYSSLLETFSP</sequence>
<evidence type="ECO:0000313" key="1">
    <source>
        <dbReference type="EMBL" id="KAL3591515.1"/>
    </source>
</evidence>
<accession>A0ACC4C994</accession>
<dbReference type="Proteomes" id="UP000309997">
    <property type="component" value="Unassembled WGS sequence"/>
</dbReference>
<reference evidence="1 2" key="1">
    <citation type="journal article" date="2024" name="Plant Biotechnol. J.">
        <title>Genome and CRISPR/Cas9 system of a widespread forest tree (Populus alba) in the world.</title>
        <authorList>
            <person name="Liu Y.J."/>
            <person name="Jiang P.F."/>
            <person name="Han X.M."/>
            <person name="Li X.Y."/>
            <person name="Wang H.M."/>
            <person name="Wang Y.J."/>
            <person name="Wang X.X."/>
            <person name="Zeng Q.Y."/>
        </authorList>
    </citation>
    <scope>NUCLEOTIDE SEQUENCE [LARGE SCALE GENOMIC DNA]</scope>
    <source>
        <strain evidence="2">cv. PAL-ZL1</strain>
    </source>
</reference>